<keyword evidence="2" id="KW-1185">Reference proteome</keyword>
<sequence length="212" mass="23299">MSLPPPAPTVYSPDTCAICLESLHLPSNDDEGPSYIIDDVKLHCGPPESRGRGHHFHWSCIVEWVKEGGDRSRCPLCRQNTLNQAGEFIVDVRNEGGFTGGFDLGETIDEEIFMDANPQEQHNQAFLSMMAFSNHEDAETMLNEHGADVNCTYPTGGQTAMHMAALNDDLEGVQFLLRHGARTDIRDEGGMTPLDMARSQGGQKVIDLLSRG</sequence>
<name>A0ACB8B3R9_9AGAM</name>
<evidence type="ECO:0000313" key="1">
    <source>
        <dbReference type="EMBL" id="KAH7919733.1"/>
    </source>
</evidence>
<accession>A0ACB8B3R9</accession>
<comment type="caution">
    <text evidence="1">The sequence shown here is derived from an EMBL/GenBank/DDBJ whole genome shotgun (WGS) entry which is preliminary data.</text>
</comment>
<protein>
    <submittedName>
        <fullName evidence="1">Ankyrin</fullName>
    </submittedName>
</protein>
<dbReference type="EMBL" id="MU266635">
    <property type="protein sequence ID" value="KAH7919733.1"/>
    <property type="molecule type" value="Genomic_DNA"/>
</dbReference>
<proteinExistence type="predicted"/>
<gene>
    <name evidence="1" type="ORF">BV22DRAFT_1022480</name>
</gene>
<dbReference type="Proteomes" id="UP000790709">
    <property type="component" value="Unassembled WGS sequence"/>
</dbReference>
<evidence type="ECO:0000313" key="2">
    <source>
        <dbReference type="Proteomes" id="UP000790709"/>
    </source>
</evidence>
<reference evidence="1" key="1">
    <citation type="journal article" date="2021" name="New Phytol.">
        <title>Evolutionary innovations through gain and loss of genes in the ectomycorrhizal Boletales.</title>
        <authorList>
            <person name="Wu G."/>
            <person name="Miyauchi S."/>
            <person name="Morin E."/>
            <person name="Kuo A."/>
            <person name="Drula E."/>
            <person name="Varga T."/>
            <person name="Kohler A."/>
            <person name="Feng B."/>
            <person name="Cao Y."/>
            <person name="Lipzen A."/>
            <person name="Daum C."/>
            <person name="Hundley H."/>
            <person name="Pangilinan J."/>
            <person name="Johnson J."/>
            <person name="Barry K."/>
            <person name="LaButti K."/>
            <person name="Ng V."/>
            <person name="Ahrendt S."/>
            <person name="Min B."/>
            <person name="Choi I.G."/>
            <person name="Park H."/>
            <person name="Plett J.M."/>
            <person name="Magnuson J."/>
            <person name="Spatafora J.W."/>
            <person name="Nagy L.G."/>
            <person name="Henrissat B."/>
            <person name="Grigoriev I.V."/>
            <person name="Yang Z.L."/>
            <person name="Xu J."/>
            <person name="Martin F.M."/>
        </authorList>
    </citation>
    <scope>NUCLEOTIDE SEQUENCE</scope>
    <source>
        <strain evidence="1">KUC20120723A-06</strain>
    </source>
</reference>
<organism evidence="1 2">
    <name type="scientific">Leucogyrophana mollusca</name>
    <dbReference type="NCBI Taxonomy" id="85980"/>
    <lineage>
        <taxon>Eukaryota</taxon>
        <taxon>Fungi</taxon>
        <taxon>Dikarya</taxon>
        <taxon>Basidiomycota</taxon>
        <taxon>Agaricomycotina</taxon>
        <taxon>Agaricomycetes</taxon>
        <taxon>Agaricomycetidae</taxon>
        <taxon>Boletales</taxon>
        <taxon>Boletales incertae sedis</taxon>
        <taxon>Leucogyrophana</taxon>
    </lineage>
</organism>